<feature type="domain" description="Calponin-homology (CH)" evidence="6">
    <location>
        <begin position="20"/>
        <end position="127"/>
    </location>
</feature>
<feature type="repeat" description="Filamin" evidence="4">
    <location>
        <begin position="2270"/>
        <end position="2366"/>
    </location>
</feature>
<feature type="region of interest" description="Disordered" evidence="5">
    <location>
        <begin position="1831"/>
        <end position="1854"/>
    </location>
</feature>
<evidence type="ECO:0000259" key="6">
    <source>
        <dbReference type="PROSITE" id="PS50021"/>
    </source>
</evidence>
<feature type="repeat" description="Filamin" evidence="4">
    <location>
        <begin position="2558"/>
        <end position="2653"/>
    </location>
</feature>
<feature type="repeat" description="Filamin" evidence="4">
    <location>
        <begin position="1794"/>
        <end position="1894"/>
    </location>
</feature>
<reference evidence="7" key="1">
    <citation type="submission" date="2023-03" db="EMBL/GenBank/DDBJ databases">
        <authorList>
            <person name="Steffen K."/>
            <person name="Cardenas P."/>
        </authorList>
    </citation>
    <scope>NUCLEOTIDE SEQUENCE</scope>
</reference>
<feature type="repeat" description="Filamin" evidence="4">
    <location>
        <begin position="634"/>
        <end position="728"/>
    </location>
</feature>
<dbReference type="PANTHER" id="PTHR38537">
    <property type="entry name" value="JITTERBUG, ISOFORM N"/>
    <property type="match status" value="1"/>
</dbReference>
<dbReference type="InterPro" id="IPR017868">
    <property type="entry name" value="Filamin/ABP280_repeat-like"/>
</dbReference>
<dbReference type="PROSITE" id="PS50194">
    <property type="entry name" value="FILAMIN_REPEAT"/>
    <property type="match status" value="26"/>
</dbReference>
<feature type="repeat" description="Filamin" evidence="4">
    <location>
        <begin position="1305"/>
        <end position="1386"/>
    </location>
</feature>
<feature type="repeat" description="Filamin" evidence="4">
    <location>
        <begin position="822"/>
        <end position="920"/>
    </location>
</feature>
<dbReference type="Proteomes" id="UP001174909">
    <property type="component" value="Unassembled WGS sequence"/>
</dbReference>
<dbReference type="PANTHER" id="PTHR38537:SF16">
    <property type="entry name" value="CALPONIN-HOMOLOGY (CH) DOMAIN-CONTAINING PROTEIN"/>
    <property type="match status" value="1"/>
</dbReference>
<evidence type="ECO:0000313" key="8">
    <source>
        <dbReference type="Proteomes" id="UP001174909"/>
    </source>
</evidence>
<dbReference type="InterPro" id="IPR014756">
    <property type="entry name" value="Ig_E-set"/>
</dbReference>
<dbReference type="Pfam" id="PF00307">
    <property type="entry name" value="CH"/>
    <property type="match status" value="3"/>
</dbReference>
<dbReference type="SMART" id="SM00033">
    <property type="entry name" value="CH"/>
    <property type="match status" value="3"/>
</dbReference>
<feature type="repeat" description="Filamin" evidence="4">
    <location>
        <begin position="539"/>
        <end position="633"/>
    </location>
</feature>
<dbReference type="InterPro" id="IPR001589">
    <property type="entry name" value="Actinin_actin-bd_CS"/>
</dbReference>
<dbReference type="CDD" id="cd21184">
    <property type="entry name" value="CH_FLN-like_rpt2"/>
    <property type="match status" value="1"/>
</dbReference>
<dbReference type="EMBL" id="CASHTH010000116">
    <property type="protein sequence ID" value="CAI7991468.1"/>
    <property type="molecule type" value="Genomic_DNA"/>
</dbReference>
<dbReference type="GO" id="GO:0051015">
    <property type="term" value="F:actin filament binding"/>
    <property type="evidence" value="ECO:0007669"/>
    <property type="project" value="InterPro"/>
</dbReference>
<dbReference type="InterPro" id="IPR036872">
    <property type="entry name" value="CH_dom_sf"/>
</dbReference>
<accession>A0AA35QU68</accession>
<dbReference type="Pfam" id="PF00630">
    <property type="entry name" value="Filamin"/>
    <property type="match status" value="24"/>
</dbReference>
<evidence type="ECO:0000256" key="4">
    <source>
        <dbReference type="PROSITE-ProRule" id="PRU00087"/>
    </source>
</evidence>
<feature type="repeat" description="Filamin" evidence="4">
    <location>
        <begin position="1906"/>
        <end position="1979"/>
    </location>
</feature>
<dbReference type="InterPro" id="IPR001298">
    <property type="entry name" value="Filamin/ABP280_rpt"/>
</dbReference>
<dbReference type="PROSITE" id="PS00019">
    <property type="entry name" value="ACTININ_1"/>
    <property type="match status" value="1"/>
</dbReference>
<comment type="similarity">
    <text evidence="1">Belongs to the filamin family.</text>
</comment>
<dbReference type="SMART" id="SM00557">
    <property type="entry name" value="IG_FLMN"/>
    <property type="match status" value="26"/>
</dbReference>
<evidence type="ECO:0000256" key="1">
    <source>
        <dbReference type="ARBA" id="ARBA00009238"/>
    </source>
</evidence>
<feature type="repeat" description="Filamin" evidence="4">
    <location>
        <begin position="2127"/>
        <end position="2172"/>
    </location>
</feature>
<dbReference type="GO" id="GO:0030036">
    <property type="term" value="P:actin cytoskeleton organization"/>
    <property type="evidence" value="ECO:0007669"/>
    <property type="project" value="InterPro"/>
</dbReference>
<feature type="repeat" description="Filamin" evidence="4">
    <location>
        <begin position="921"/>
        <end position="1014"/>
    </location>
</feature>
<evidence type="ECO:0000256" key="5">
    <source>
        <dbReference type="SAM" id="MobiDB-lite"/>
    </source>
</evidence>
<feature type="repeat" description="Filamin" evidence="4">
    <location>
        <begin position="2187"/>
        <end position="2268"/>
    </location>
</feature>
<evidence type="ECO:0000313" key="7">
    <source>
        <dbReference type="EMBL" id="CAI7991468.1"/>
    </source>
</evidence>
<feature type="repeat" description="Filamin" evidence="4">
    <location>
        <begin position="1107"/>
        <end position="1201"/>
    </location>
</feature>
<dbReference type="InterPro" id="IPR044801">
    <property type="entry name" value="Filamin"/>
</dbReference>
<feature type="repeat" description="Filamin" evidence="4">
    <location>
        <begin position="1980"/>
        <end position="2074"/>
    </location>
</feature>
<feature type="repeat" description="Filamin" evidence="4">
    <location>
        <begin position="726"/>
        <end position="821"/>
    </location>
</feature>
<feature type="repeat" description="Filamin" evidence="4">
    <location>
        <begin position="447"/>
        <end position="541"/>
    </location>
</feature>
<keyword evidence="2" id="KW-0677">Repeat</keyword>
<dbReference type="Gene3D" id="1.10.418.10">
    <property type="entry name" value="Calponin-like domain"/>
    <property type="match status" value="3"/>
</dbReference>
<feature type="repeat" description="Filamin" evidence="4">
    <location>
        <begin position="2654"/>
        <end position="2748"/>
    </location>
</feature>
<evidence type="ECO:0000256" key="3">
    <source>
        <dbReference type="ARBA" id="ARBA00023203"/>
    </source>
</evidence>
<proteinExistence type="inferred from homology"/>
<feature type="repeat" description="Filamin" evidence="4">
    <location>
        <begin position="2749"/>
        <end position="2844"/>
    </location>
</feature>
<dbReference type="InterPro" id="IPR001715">
    <property type="entry name" value="CH_dom"/>
</dbReference>
<name>A0AA35QU68_GEOBA</name>
<feature type="repeat" description="Filamin" evidence="4">
    <location>
        <begin position="1014"/>
        <end position="1107"/>
    </location>
</feature>
<keyword evidence="3" id="KW-0009">Actin-binding</keyword>
<feature type="repeat" description="Filamin" evidence="4">
    <location>
        <begin position="2374"/>
        <end position="2459"/>
    </location>
</feature>
<feature type="repeat" description="Filamin" evidence="4">
    <location>
        <begin position="352"/>
        <end position="446"/>
    </location>
</feature>
<feature type="repeat" description="Filamin" evidence="4">
    <location>
        <begin position="1589"/>
        <end position="1668"/>
    </location>
</feature>
<gene>
    <name evidence="7" type="ORF">GBAR_LOCUS757</name>
</gene>
<dbReference type="InterPro" id="IPR013783">
    <property type="entry name" value="Ig-like_fold"/>
</dbReference>
<feature type="repeat" description="Filamin" evidence="4">
    <location>
        <begin position="1201"/>
        <end position="1294"/>
    </location>
</feature>
<dbReference type="SUPFAM" id="SSF81296">
    <property type="entry name" value="E set domains"/>
    <property type="match status" value="26"/>
</dbReference>
<feature type="repeat" description="Filamin" evidence="4">
    <location>
        <begin position="1482"/>
        <end position="1575"/>
    </location>
</feature>
<keyword evidence="8" id="KW-1185">Reference proteome</keyword>
<dbReference type="PROSITE" id="PS00020">
    <property type="entry name" value="ACTININ_2"/>
    <property type="match status" value="1"/>
</dbReference>
<dbReference type="Gene3D" id="2.60.40.10">
    <property type="entry name" value="Immunoglobulins"/>
    <property type="match status" value="26"/>
</dbReference>
<protein>
    <submittedName>
        <fullName evidence="7">Filamin-C</fullName>
    </submittedName>
</protein>
<organism evidence="7 8">
    <name type="scientific">Geodia barretti</name>
    <name type="common">Barrett's horny sponge</name>
    <dbReference type="NCBI Taxonomy" id="519541"/>
    <lineage>
        <taxon>Eukaryota</taxon>
        <taxon>Metazoa</taxon>
        <taxon>Porifera</taxon>
        <taxon>Demospongiae</taxon>
        <taxon>Heteroscleromorpha</taxon>
        <taxon>Tetractinellida</taxon>
        <taxon>Astrophorina</taxon>
        <taxon>Geodiidae</taxon>
        <taxon>Geodia</taxon>
    </lineage>
</organism>
<feature type="repeat" description="Filamin" evidence="4">
    <location>
        <begin position="2460"/>
        <end position="2556"/>
    </location>
</feature>
<feature type="repeat" description="Filamin" evidence="4">
    <location>
        <begin position="1391"/>
        <end position="1482"/>
    </location>
</feature>
<evidence type="ECO:0000256" key="2">
    <source>
        <dbReference type="ARBA" id="ARBA00022737"/>
    </source>
</evidence>
<feature type="domain" description="Calponin-homology (CH)" evidence="6">
    <location>
        <begin position="146"/>
        <end position="249"/>
    </location>
</feature>
<sequence>MADGGNGGGGAQLADRGWIDVQKKTFRNWVNEKLKDTPCKVEVLEKDFSDGITLIKLLEALSKKKMHKRHNAKPRLDIQKRENVDIALEFMKKIEKIRLENIGVTDIFEHNLKLNLGLVWALIIRYQIATGESGAIESKAVKAKRATAEKLLLGWMKSALPNNGVRNLTTSWNDGVNLSALVDYCQPGLIPDHASLDPERRLENVQRAMELAEEHLQIPQLMHPEDLAVDKPDKLSTMTYLSQFCCPNSVGERTLLEFVRKKLPKQNITNFTTDWVDGRVLGALTDCVSGGAYPEYEQMKPDQELENCTSAMTTAEKLLQISMTCDAEQFANPDLDPMTRTTYLQQFRHAQAVASPAQKLVASGPGITGDSAGKETNFIVRGRIPEWAALSCTVTKADGSDVPTKHHTTSAKAMSYQYTPEVGGRYRVEVKLNDEHIKGSPFNVQHQAPSDADKCTVTGEGMEKGRVGEKLAFSVNCADGGPGELEVEVDSPSGSYVPVDTRESSPRNFDVWFTPAEPGPHSINIRWGGNHVARSPFTTQITDPKKCSASGAGLNMAKLNTPVSFAVKTDKAGQGDLDVRVTAPNGGEVPIETREEGRGNYTCTWVPGNEGMHKIDILYGGAPISGSPFTAECLSPADSSKCTILNAPTGRLRAGQSYNFDVDTLKAGAGDLSGSFTGPSGVKEKCEIFAKSGRVYSVKFRPMEVGPVDVEVLYDGVPIPESPARFSANDPSKCKVNAAALASGSYRTKQPIDFRVAAHFAGGGELTASCKGSKGSDELEVRDQGDQTYLVHYIPKTAGPHAIDIHFDGEQIPDVPIRIHVDSGSDADSVIVAQPAPGRLGKYVVDIPYIYKVNTTGAGDAELTASSYGARTGIKPDVIVINEGSSRHNVTLRASEADEYLVSIMWGEEHVPGSPFKLPIDEKPRAERVRCTSPDFTVNSTAPVSVTADTELAGAGELTAICVGKKVGAVATKVVKTEPDKYSVSFTPIQIDDYSLSVLWSGENVNKSPFRVNLLPPDVTKLAIDGPHVPDNILEPTRLFIDTTGAGNGKLSGSVEGNLHGFSDVQIQEIEPNKFDVSFVPPGPDFYKFDVKWGGHTIPGAPFEINLNPPRAEEVVIVEPPTAMLEAGQAIGICFDTSLAGRGELTAKTTGQQVGEIQTKVSQRSKDKYDVRFAPPEPDIFNVDVLWAGQHVKGSPFTINLLPVDPSKIKVIGPNQLQGNDGPVELIIKTGQAGKGKVTAACIGKQVGDVTVTISETAKDIYQLTFVPPQGDIYTFAVQYGGQKIPGSPFTINTLPPNASAVKVIEPESIELRQPMTYIVDTQYAGNGKLTATCRGEKYGAIEVKPTKKGKGVYEVSFAAHNPDVYKLIIKWSKENVPRSPFKIDLRNPMASKVKVGELHIPDEAGTGEHVWVDVDTSDAGHGKIRGEAVGEKVGAIDCEVETMRRGKKYRVRFPPSQADKYKFSIYYGDSIVPSTPFNINLVPPQPDEVELLDTSIPDQAGGPVTLVFDTRNAGQGTLSAKATGDLIGVVDTAVTEISPDKFQVSFIPKEYDTFNVNVQWAGLPVKGSPFLVDTRPQIFPHNVECGQLAYTSTGKPVTLTADTSRAGKGKLTAQVSGVVSGSVPVHVSSTSSTTHSIQFVPKREDEYSLKVFFVGQQVPGSPFKVDFRPKGPVTEGMVVAPLIPVEECIMVPTQDLHSAPPQEIKRPQPEELTQFIGEPLSVNITVEDKGQQGAPLLATAIGDKTGKAPVSISKNPDGSRDVFFNPDKPDRYKIDVLLGDFPVPNTPIVVNYVSRSDPSKCVIFGLQDIPLVPQVGEPIKFGVDSTQAGEGKLSVTADGPSADDTPSKLDVQTSEKEPGIWHISYTPSAKGCHRIHMQWSKERIPGSPLSFDVGMIGDVQTYPWGSPVAMDINADCRTGDLESYAIQVSNGARHKVKVNKLQKGKFKLSFQPQDPGIYEIHVLLKKKEIPGSPYRIRYNSPPKPETVKVLGLPKRAFVGEPFQFTVDARQAGSGDLVFRGSGPEALNESDLSVVDNKDGTFTAEYVPNAVGEHFFQILWAETAIPGTPFCVLAQDRAPEIENPLEGYPALNVVELEQLVPIRVVGVGKLPSKEFLLAGCMGNKTGEAEVSVEQRKDGSSVVLFTPALPDNYILNVKMNREHIKGSPFTIKAVERGSLAADFVHPDGICHSDVESERPVVLLLPLNAPNSSEIYATTEGPRGLCETSVGKSCDGLQGVKFIPEAPGDYLMTVRKDEEDVSGSPFKITAYSSQPDASKVYILEEDLKLFKKAIPFGKPAKFRIQTAEAGPGTLNITSRGPGKAEVKVFDNKDGTYSCEFLPSVAGKYFLDILWNDLHIKGSPYMLVFKSKKSRLITGLNLEDESFRIGVAHRFKLHCDEVGEGLLELFCRPQSAAKIRLIPIAIANSYQCEIVPQEIGNHEVSVTYNGKHILGSPFNVVFEMRGDASKVRMVESSVENLHGTGDAVTFCISTEGAGNGKLTASVENSITKDVAPVTLTQTEDQRFNVEFFPGDGAEYLLTIKYDEVHITGSPFKLVFGPPPTDANQVTAQGDGLVSCIIGKWAKFRVNTEHAGEGRLAVRVRGVGEDVTCNVSQDPQNELEYEVAYSAKKEGDYFVTVEWAEQEIPGSPFMVHCYHPSDPSIFSIENPQTETMLGEPLKFMVHSGGIPDSGELTVTAQSSQNKNMKGEAVRQLSGDYLCSLNVADPGRYMVHVRWNGNHIRGSPFKAKFLVPPKPQNVKAHGPGLEDGYVGQEGNFMVETGDGGAGTLAVRVHGPKGAFKINMRRHPDNERTILVRYDPTYPGAYKVDITWSEIHVPGSPFTVNIRPQNEKRY</sequence>
<comment type="caution">
    <text evidence="7">The sequence shown here is derived from an EMBL/GenBank/DDBJ whole genome shotgun (WGS) entry which is preliminary data.</text>
</comment>
<dbReference type="PROSITE" id="PS50021">
    <property type="entry name" value="CH"/>
    <property type="match status" value="2"/>
</dbReference>
<dbReference type="SUPFAM" id="SSF47576">
    <property type="entry name" value="Calponin-homology domain, CH-domain"/>
    <property type="match status" value="2"/>
</dbReference>
<feature type="repeat" description="Filamin" evidence="4">
    <location>
        <begin position="1697"/>
        <end position="1793"/>
    </location>
</feature>